<reference evidence="2" key="1">
    <citation type="submission" date="2014-12" db="EMBL/GenBank/DDBJ databases">
        <title>Parallel Evolution in Life History Adaptation Evident in the Tissue-Specific Poeciliopsis prolifica transcriptome.</title>
        <authorList>
            <person name="Jue N.K."/>
            <person name="Foley R.J."/>
            <person name="Obergfell C."/>
            <person name="Reznick D.N."/>
            <person name="O'Neill R.J."/>
            <person name="O'Neill M.J."/>
        </authorList>
    </citation>
    <scope>NUCLEOTIDE SEQUENCE</scope>
</reference>
<feature type="compositionally biased region" description="Basic and acidic residues" evidence="1">
    <location>
        <begin position="22"/>
        <end position="46"/>
    </location>
</feature>
<accession>A0A0S7ES14</accession>
<evidence type="ECO:0000313" key="2">
    <source>
        <dbReference type="EMBL" id="JAO05075.1"/>
    </source>
</evidence>
<dbReference type="AlphaFoldDB" id="A0A0S7ES14"/>
<feature type="compositionally biased region" description="Basic and acidic residues" evidence="1">
    <location>
        <begin position="54"/>
        <end position="105"/>
    </location>
</feature>
<gene>
    <name evidence="2" type="primary">PPUP9429</name>
</gene>
<name>A0A0S7ES14_9TELE</name>
<feature type="region of interest" description="Disordered" evidence="1">
    <location>
        <begin position="1"/>
        <end position="134"/>
    </location>
</feature>
<organism evidence="2">
    <name type="scientific">Poeciliopsis prolifica</name>
    <name type="common">blackstripe livebearer</name>
    <dbReference type="NCBI Taxonomy" id="188132"/>
    <lineage>
        <taxon>Eukaryota</taxon>
        <taxon>Metazoa</taxon>
        <taxon>Chordata</taxon>
        <taxon>Craniata</taxon>
        <taxon>Vertebrata</taxon>
        <taxon>Euteleostomi</taxon>
        <taxon>Actinopterygii</taxon>
        <taxon>Neopterygii</taxon>
        <taxon>Teleostei</taxon>
        <taxon>Neoteleostei</taxon>
        <taxon>Acanthomorphata</taxon>
        <taxon>Ovalentaria</taxon>
        <taxon>Atherinomorphae</taxon>
        <taxon>Cyprinodontiformes</taxon>
        <taxon>Poeciliidae</taxon>
        <taxon>Poeciliinae</taxon>
        <taxon>Poeciliopsis</taxon>
    </lineage>
</organism>
<proteinExistence type="predicted"/>
<feature type="compositionally biased region" description="Polar residues" evidence="1">
    <location>
        <begin position="125"/>
        <end position="134"/>
    </location>
</feature>
<evidence type="ECO:0000256" key="1">
    <source>
        <dbReference type="SAM" id="MobiDB-lite"/>
    </source>
</evidence>
<sequence>DDGGQGGGVEIVTQRGRKERRNTKQETKVQQEMKGSKGHEQGNREGEDMEQTEAEEKIQEELKDLVEKDSNQMKDKGTKGEEVDRAEKDKQLKTPEDRGDMDVKTELQPINGNNLEENKGENDVSESQNSGRTS</sequence>
<feature type="non-terminal residue" evidence="2">
    <location>
        <position position="1"/>
    </location>
</feature>
<dbReference type="EMBL" id="GBYX01476602">
    <property type="protein sequence ID" value="JAO05075.1"/>
    <property type="molecule type" value="Transcribed_RNA"/>
</dbReference>
<protein>
    <submittedName>
        <fullName evidence="2">PPUP9429</fullName>
    </submittedName>
</protein>